<dbReference type="Pfam" id="PF01168">
    <property type="entry name" value="Ala_racemase_N"/>
    <property type="match status" value="1"/>
</dbReference>
<evidence type="ECO:0000313" key="7">
    <source>
        <dbReference type="Proteomes" id="UP000198881"/>
    </source>
</evidence>
<organism evidence="6 7">
    <name type="scientific">Micrococcus terreus</name>
    <dbReference type="NCBI Taxonomy" id="574650"/>
    <lineage>
        <taxon>Bacteria</taxon>
        <taxon>Bacillati</taxon>
        <taxon>Actinomycetota</taxon>
        <taxon>Actinomycetes</taxon>
        <taxon>Micrococcales</taxon>
        <taxon>Micrococcaceae</taxon>
        <taxon>Micrococcus</taxon>
    </lineage>
</organism>
<dbReference type="SUPFAM" id="SSF51419">
    <property type="entry name" value="PLP-binding barrel"/>
    <property type="match status" value="1"/>
</dbReference>
<dbReference type="InterPro" id="IPR029066">
    <property type="entry name" value="PLP-binding_barrel"/>
</dbReference>
<dbReference type="NCBIfam" id="TIGR00044">
    <property type="entry name" value="YggS family pyridoxal phosphate-dependent enzyme"/>
    <property type="match status" value="1"/>
</dbReference>
<evidence type="ECO:0000256" key="2">
    <source>
        <dbReference type="HAMAP-Rule" id="MF_02087"/>
    </source>
</evidence>
<dbReference type="GO" id="GO:0030170">
    <property type="term" value="F:pyridoxal phosphate binding"/>
    <property type="evidence" value="ECO:0007669"/>
    <property type="project" value="UniProtKB-UniRule"/>
</dbReference>
<feature type="domain" description="Alanine racemase N-terminal" evidence="5">
    <location>
        <begin position="25"/>
        <end position="257"/>
    </location>
</feature>
<dbReference type="InterPro" id="IPR011078">
    <property type="entry name" value="PyrdxlP_homeostasis"/>
</dbReference>
<name>A0A1I7MKT0_9MICC</name>
<evidence type="ECO:0000313" key="6">
    <source>
        <dbReference type="EMBL" id="SFV22521.1"/>
    </source>
</evidence>
<keyword evidence="1 2" id="KW-0663">Pyridoxal phosphate</keyword>
<keyword evidence="7" id="KW-1185">Reference proteome</keyword>
<dbReference type="CDD" id="cd00635">
    <property type="entry name" value="PLPDE_III_YBL036c_like"/>
    <property type="match status" value="1"/>
</dbReference>
<dbReference type="PIRSF" id="PIRSF004848">
    <property type="entry name" value="YBL036c_PLPDEIII"/>
    <property type="match status" value="1"/>
</dbReference>
<dbReference type="PANTHER" id="PTHR10146:SF14">
    <property type="entry name" value="PYRIDOXAL PHOSPHATE HOMEOSTASIS PROTEIN"/>
    <property type="match status" value="1"/>
</dbReference>
<evidence type="ECO:0000256" key="4">
    <source>
        <dbReference type="RuleBase" id="RU004514"/>
    </source>
</evidence>
<comment type="function">
    <text evidence="2">Pyridoxal 5'-phosphate (PLP)-binding protein, which is involved in PLP homeostasis.</text>
</comment>
<evidence type="ECO:0000256" key="3">
    <source>
        <dbReference type="PIRSR" id="PIRSR004848-1"/>
    </source>
</evidence>
<protein>
    <recommendedName>
        <fullName evidence="2">Pyridoxal phosphate homeostasis protein</fullName>
        <shortName evidence="2">PLP homeostasis protein</shortName>
    </recommendedName>
</protein>
<gene>
    <name evidence="6" type="ORF">SAMN04487966_104173</name>
</gene>
<dbReference type="HAMAP" id="MF_02087">
    <property type="entry name" value="PLP_homeostasis"/>
    <property type="match status" value="1"/>
</dbReference>
<dbReference type="InterPro" id="IPR001608">
    <property type="entry name" value="Ala_racemase_N"/>
</dbReference>
<evidence type="ECO:0000259" key="5">
    <source>
        <dbReference type="Pfam" id="PF01168"/>
    </source>
</evidence>
<dbReference type="Proteomes" id="UP000198881">
    <property type="component" value="Unassembled WGS sequence"/>
</dbReference>
<sequence length="260" mass="28258">MTESTEQPRVDPARREELGRRLAVVQERVDEACRAAGRQDRPELIVVTKFHPAQDVRLLAELGVRAVGENRDQEARAKAAEVADQDLDWHFIGQLQTNKAKYVVRYASAVHSVDRGDLVDALDSAMGREQAKRRDQDEPERAPLDCLIQVDLDRRPAEEQPAGIGARGGAQPTDVAALAERIAGSEQLRLRGVMAVAPLGQDPAPAFAELAEISRRIRQDHPDAAWISAGMSADLEQAIAAGATHLRIGTDVLGPRPAVG</sequence>
<dbReference type="AlphaFoldDB" id="A0A1I7MKT0"/>
<dbReference type="PANTHER" id="PTHR10146">
    <property type="entry name" value="PROLINE SYNTHETASE CO-TRANSCRIBED BACTERIAL HOMOLOG PROTEIN"/>
    <property type="match status" value="1"/>
</dbReference>
<feature type="modified residue" description="N6-(pyridoxal phosphate)lysine" evidence="2 3">
    <location>
        <position position="49"/>
    </location>
</feature>
<accession>A0A1I7MKT0</accession>
<dbReference type="Gene3D" id="3.20.20.10">
    <property type="entry name" value="Alanine racemase"/>
    <property type="match status" value="1"/>
</dbReference>
<dbReference type="RefSeq" id="WP_091696436.1">
    <property type="nucleotide sequence ID" value="NZ_FPCG01000004.1"/>
</dbReference>
<reference evidence="6 7" key="1">
    <citation type="submission" date="2016-10" db="EMBL/GenBank/DDBJ databases">
        <authorList>
            <person name="de Groot N.N."/>
        </authorList>
    </citation>
    <scope>NUCLEOTIDE SEQUENCE [LARGE SCALE GENOMIC DNA]</scope>
    <source>
        <strain evidence="6 7">CGMCC 1.7054</strain>
    </source>
</reference>
<evidence type="ECO:0000256" key="1">
    <source>
        <dbReference type="ARBA" id="ARBA00022898"/>
    </source>
</evidence>
<dbReference type="OrthoDB" id="9804072at2"/>
<dbReference type="STRING" id="574650.SAMN04487966_104173"/>
<comment type="similarity">
    <text evidence="2 4">Belongs to the pyridoxal phosphate-binding protein YggS/PROSC family.</text>
</comment>
<comment type="cofactor">
    <cofactor evidence="3">
        <name>pyridoxal 5'-phosphate</name>
        <dbReference type="ChEBI" id="CHEBI:597326"/>
    </cofactor>
</comment>
<dbReference type="EMBL" id="FPCG01000004">
    <property type="protein sequence ID" value="SFV22521.1"/>
    <property type="molecule type" value="Genomic_DNA"/>
</dbReference>
<dbReference type="PROSITE" id="PS01211">
    <property type="entry name" value="UPF0001"/>
    <property type="match status" value="1"/>
</dbReference>
<proteinExistence type="inferred from homology"/>